<accession>A0A852SMP5</accession>
<dbReference type="Proteomes" id="UP000549913">
    <property type="component" value="Unassembled WGS sequence"/>
</dbReference>
<evidence type="ECO:0000256" key="1">
    <source>
        <dbReference type="SAM" id="Phobius"/>
    </source>
</evidence>
<keyword evidence="1" id="KW-0812">Transmembrane</keyword>
<keyword evidence="2" id="KW-0732">Signal</keyword>
<evidence type="ECO:0000313" key="3">
    <source>
        <dbReference type="EMBL" id="NYD70092.1"/>
    </source>
</evidence>
<dbReference type="AlphaFoldDB" id="A0A852SMP5"/>
<keyword evidence="1" id="KW-0472">Membrane</keyword>
<comment type="caution">
    <text evidence="3">The sequence shown here is derived from an EMBL/GenBank/DDBJ whole genome shotgun (WGS) entry which is preliminary data.</text>
</comment>
<feature type="signal peptide" evidence="2">
    <location>
        <begin position="1"/>
        <end position="36"/>
    </location>
</feature>
<feature type="transmembrane region" description="Helical" evidence="1">
    <location>
        <begin position="219"/>
        <end position="238"/>
    </location>
</feature>
<organism evidence="3 4">
    <name type="scientific">Herbiconiux flava</name>
    <dbReference type="NCBI Taxonomy" id="881268"/>
    <lineage>
        <taxon>Bacteria</taxon>
        <taxon>Bacillati</taxon>
        <taxon>Actinomycetota</taxon>
        <taxon>Actinomycetes</taxon>
        <taxon>Micrococcales</taxon>
        <taxon>Microbacteriaceae</taxon>
        <taxon>Herbiconiux</taxon>
    </lineage>
</organism>
<protein>
    <recommendedName>
        <fullName evidence="5">DUF11 domain-containing protein</fullName>
    </recommendedName>
</protein>
<dbReference type="EMBL" id="JACCBM010000001">
    <property type="protein sequence ID" value="NYD70092.1"/>
    <property type="molecule type" value="Genomic_DNA"/>
</dbReference>
<reference evidence="3 4" key="1">
    <citation type="submission" date="2020-07" db="EMBL/GenBank/DDBJ databases">
        <title>Sequencing the genomes of 1000 actinobacteria strains.</title>
        <authorList>
            <person name="Klenk H.-P."/>
        </authorList>
    </citation>
    <scope>NUCLEOTIDE SEQUENCE [LARGE SCALE GENOMIC DNA]</scope>
    <source>
        <strain evidence="3 4">DSM 26474</strain>
    </source>
</reference>
<keyword evidence="1" id="KW-1133">Transmembrane helix</keyword>
<evidence type="ECO:0000313" key="4">
    <source>
        <dbReference type="Proteomes" id="UP000549913"/>
    </source>
</evidence>
<keyword evidence="4" id="KW-1185">Reference proteome</keyword>
<evidence type="ECO:0008006" key="5">
    <source>
        <dbReference type="Google" id="ProtNLM"/>
    </source>
</evidence>
<dbReference type="RefSeq" id="WP_179547296.1">
    <property type="nucleotide sequence ID" value="NZ_BSEW01000001.1"/>
</dbReference>
<gene>
    <name evidence="3" type="ORF">BJ984_001250</name>
</gene>
<evidence type="ECO:0000256" key="2">
    <source>
        <dbReference type="SAM" id="SignalP"/>
    </source>
</evidence>
<name>A0A852SMP5_9MICO</name>
<proteinExistence type="predicted"/>
<feature type="chain" id="PRO_5032517507" description="DUF11 domain-containing protein" evidence="2">
    <location>
        <begin position="37"/>
        <end position="254"/>
    </location>
</feature>
<sequence>MGRRRLARAAPVTAATVLVALGATALAAMGAPGAIAAGPADDGGVVVSVDGSRYDDAPAEPLFAAPPVIVPGDVVTETLWVRNDGAVPATLRIDATDARATVAAFADALRVSAAIPPLDAGAVPFGDAADCAVLLRGPVLEPGERVAVAVSLSFSAATPDRVGHDARATLDFTASLRDEAAEAAGAGACGAGIAIPGLPDGPASGPGGLLSDTGAAPPLAALLWGAALAVAGALLVSLRIGAARSRRNDPERPR</sequence>